<keyword evidence="12 18" id="KW-0511">Multifunctional enzyme</keyword>
<feature type="binding site" evidence="18">
    <location>
        <position position="23"/>
    </location>
    <ligand>
        <name>UDP-N-acetyl-alpha-D-glucosamine</name>
        <dbReference type="ChEBI" id="CHEBI:57705"/>
    </ligand>
</feature>
<comment type="similarity">
    <text evidence="2 18">In the C-terminal section; belongs to the transferase hexapeptide repeat family.</text>
</comment>
<dbReference type="GO" id="GO:0016020">
    <property type="term" value="C:membrane"/>
    <property type="evidence" value="ECO:0007669"/>
    <property type="project" value="GOC"/>
</dbReference>
<keyword evidence="5 18" id="KW-0808">Transferase</keyword>
<comment type="similarity">
    <text evidence="3 18">In the N-terminal section; belongs to the N-acetylglucosamine-1-phosphate uridyltransferase family.</text>
</comment>
<evidence type="ECO:0000259" key="19">
    <source>
        <dbReference type="Pfam" id="PF12804"/>
    </source>
</evidence>
<dbReference type="GO" id="GO:0006048">
    <property type="term" value="P:UDP-N-acetylglucosamine biosynthetic process"/>
    <property type="evidence" value="ECO:0007669"/>
    <property type="project" value="UniProtKB-UniPathway"/>
</dbReference>
<evidence type="ECO:0000256" key="10">
    <source>
        <dbReference type="ARBA" id="ARBA00022960"/>
    </source>
</evidence>
<dbReference type="CDD" id="cd03353">
    <property type="entry name" value="LbH_GlmU_C"/>
    <property type="match status" value="1"/>
</dbReference>
<dbReference type="Proteomes" id="UP000029558">
    <property type="component" value="Chromosome"/>
</dbReference>
<evidence type="ECO:0000256" key="15">
    <source>
        <dbReference type="ARBA" id="ARBA00048247"/>
    </source>
</evidence>
<comment type="pathway">
    <text evidence="18">Nucleotide-sugar biosynthesis; UDP-N-acetyl-alpha-D-glucosamine biosynthesis; UDP-N-acetyl-alpha-D-glucosamine from N-acetyl-alpha-D-glucosamine 1-phosphate: step 1/1.</text>
</comment>
<dbReference type="Pfam" id="PF14602">
    <property type="entry name" value="Hexapep_2"/>
    <property type="match status" value="1"/>
</dbReference>
<evidence type="ECO:0000256" key="9">
    <source>
        <dbReference type="ARBA" id="ARBA00022842"/>
    </source>
</evidence>
<dbReference type="EC" id="2.7.7.23" evidence="18"/>
<dbReference type="GO" id="GO:0003977">
    <property type="term" value="F:UDP-N-acetylglucosamine diphosphorylase activity"/>
    <property type="evidence" value="ECO:0007669"/>
    <property type="project" value="UniProtKB-UniRule"/>
</dbReference>
<evidence type="ECO:0000256" key="4">
    <source>
        <dbReference type="ARBA" id="ARBA00022490"/>
    </source>
</evidence>
<evidence type="ECO:0000256" key="11">
    <source>
        <dbReference type="ARBA" id="ARBA00022984"/>
    </source>
</evidence>
<feature type="domain" description="MobA-like NTP transferase" evidence="19">
    <location>
        <begin position="6"/>
        <end position="132"/>
    </location>
</feature>
<feature type="region of interest" description="N-acetyltransferase" evidence="18">
    <location>
        <begin position="250"/>
        <end position="454"/>
    </location>
</feature>
<evidence type="ECO:0000313" key="21">
    <source>
        <dbReference type="EMBL" id="ALB21207.1"/>
    </source>
</evidence>
<accession>A0A1L6TFS6</accession>
<dbReference type="GO" id="GO:0019134">
    <property type="term" value="F:glucosamine-1-phosphate N-acetyltransferase activity"/>
    <property type="evidence" value="ECO:0007669"/>
    <property type="project" value="UniProtKB-UniRule"/>
</dbReference>
<comment type="cofactor">
    <cofactor evidence="18">
        <name>Mg(2+)</name>
        <dbReference type="ChEBI" id="CHEBI:18420"/>
    </cofactor>
    <text evidence="18">Binds 1 Mg(2+) ion per subunit.</text>
</comment>
<dbReference type="InterPro" id="IPR029044">
    <property type="entry name" value="Nucleotide-diphossugar_trans"/>
</dbReference>
<evidence type="ECO:0000259" key="20">
    <source>
        <dbReference type="Pfam" id="PF25087"/>
    </source>
</evidence>
<sequence>MSSLTVVILAAGQGTRMCSNLPKVLHRLAGKPLIKHVIDLARSLLPEKIVIVYGHGGEQLQYALKDEEDLTWAEQKQQLGTGDAVRAAMSDIETQRCLVLNADVPLLSEDTVQRLMNRVEVSHVGVLTADVANPYGYGRIIRDATKRVKHIVEEKDATDIQKKIIEVNSGVFIFPVNFLKENIKKLENKNKQNEYYLTDLVSRALQQDLNVSAVKAKDPYEIEGVNTRVQLLKLERYYQEKIAQALMLAGVSIADSKRLDIRGDVTIGQDTSIDINVVLEGQVSIGKNCIIESGVIIKNSEIADNVHIKAYSVIEESVINSDAQIGPFARLRPQTELKEQARIGNFVEVKKSTIGQGSKVNHLSYIGDSTVGEGVNIGAGVITCNYDGVNKHQTIIHDHAFIGSNCALVAPIEVGVSAVVGAGSTVTRSVPKDQLTVARVKQKSLNWQRPDKKK</sequence>
<reference evidence="21 22" key="1">
    <citation type="journal article" date="2014" name="Genome Announc.">
        <title>Comparative Genome Analysis of Two Isolates of the Fish Pathogen Piscirickettsia salmonis from Different Hosts Reveals Major Differences in Virulence-Associated Secretion Systems.</title>
        <authorList>
            <person name="Bohle H."/>
            <person name="Henriquez P."/>
            <person name="Grothusen H."/>
            <person name="Navas E."/>
            <person name="Sandoval A."/>
            <person name="Bustamante F."/>
            <person name="Bustos P."/>
            <person name="Mancilla M."/>
        </authorList>
    </citation>
    <scope>NUCLEOTIDE SEQUENCE [LARGE SCALE GENOMIC DNA]</scope>
    <source>
        <strain evidence="22">B1-32597</strain>
    </source>
</reference>
<feature type="binding site" evidence="18">
    <location>
        <begin position="80"/>
        <end position="81"/>
    </location>
    <ligand>
        <name>UDP-N-acetyl-alpha-D-glucosamine</name>
        <dbReference type="ChEBI" id="CHEBI:57705"/>
    </ligand>
</feature>
<comment type="subunit">
    <text evidence="18">Homotrimer.</text>
</comment>
<dbReference type="InterPro" id="IPR038009">
    <property type="entry name" value="GlmU_C_LbH"/>
</dbReference>
<dbReference type="Pfam" id="PF12804">
    <property type="entry name" value="NTP_transf_3"/>
    <property type="match status" value="1"/>
</dbReference>
<evidence type="ECO:0000256" key="13">
    <source>
        <dbReference type="ARBA" id="ARBA00023315"/>
    </source>
</evidence>
<dbReference type="GO" id="GO:0009245">
    <property type="term" value="P:lipid A biosynthetic process"/>
    <property type="evidence" value="ECO:0007669"/>
    <property type="project" value="UniProtKB-UniRule"/>
</dbReference>
<keyword evidence="10 18" id="KW-0133">Cell shape</keyword>
<feature type="binding site" evidence="18">
    <location>
        <position position="422"/>
    </location>
    <ligand>
        <name>acetyl-CoA</name>
        <dbReference type="ChEBI" id="CHEBI:57288"/>
    </ligand>
</feature>
<dbReference type="InterPro" id="IPR056729">
    <property type="entry name" value="GMPPB_C"/>
</dbReference>
<feature type="binding site" evidence="18">
    <location>
        <position position="103"/>
    </location>
    <ligand>
        <name>Mg(2+)</name>
        <dbReference type="ChEBI" id="CHEBI:18420"/>
    </ligand>
</feature>
<keyword evidence="13 18" id="KW-0012">Acyltransferase</keyword>
<feature type="binding site" evidence="18">
    <location>
        <begin position="385"/>
        <end position="386"/>
    </location>
    <ligand>
        <name>acetyl-CoA</name>
        <dbReference type="ChEBI" id="CHEBI:57288"/>
    </ligand>
</feature>
<keyword evidence="11 18" id="KW-0573">Peptidoglycan synthesis</keyword>
<dbReference type="EC" id="2.3.1.157" evidence="18"/>
<dbReference type="PANTHER" id="PTHR43584:SF3">
    <property type="entry name" value="BIFUNCTIONAL PROTEIN GLMU"/>
    <property type="match status" value="1"/>
</dbReference>
<dbReference type="SUPFAM" id="SSF51161">
    <property type="entry name" value="Trimeric LpxA-like enzymes"/>
    <property type="match status" value="1"/>
</dbReference>
<dbReference type="CDD" id="cd02540">
    <property type="entry name" value="GT2_GlmU_N_bac"/>
    <property type="match status" value="1"/>
</dbReference>
<keyword evidence="6 18" id="KW-0548">Nucleotidyltransferase</keyword>
<feature type="binding site" evidence="18">
    <location>
        <position position="379"/>
    </location>
    <ligand>
        <name>acetyl-CoA</name>
        <dbReference type="ChEBI" id="CHEBI:57288"/>
    </ligand>
</feature>
<name>A0A1L6TFS6_PISSA</name>
<dbReference type="PANTHER" id="PTHR43584">
    <property type="entry name" value="NUCLEOTIDYL TRANSFERASE"/>
    <property type="match status" value="1"/>
</dbReference>
<evidence type="ECO:0000256" key="5">
    <source>
        <dbReference type="ARBA" id="ARBA00022679"/>
    </source>
</evidence>
<feature type="binding site" evidence="18">
    <location>
        <position position="376"/>
    </location>
    <ligand>
        <name>UDP-N-acetyl-alpha-D-glucosamine</name>
        <dbReference type="ChEBI" id="CHEBI:57705"/>
    </ligand>
</feature>
<evidence type="ECO:0000256" key="16">
    <source>
        <dbReference type="ARBA" id="ARBA00048493"/>
    </source>
</evidence>
<evidence type="ECO:0000256" key="6">
    <source>
        <dbReference type="ARBA" id="ARBA00022695"/>
    </source>
</evidence>
<comment type="catalytic activity">
    <reaction evidence="16 18">
        <text>N-acetyl-alpha-D-glucosamine 1-phosphate + UTP + H(+) = UDP-N-acetyl-alpha-D-glucosamine + diphosphate</text>
        <dbReference type="Rhea" id="RHEA:13509"/>
        <dbReference type="ChEBI" id="CHEBI:15378"/>
        <dbReference type="ChEBI" id="CHEBI:33019"/>
        <dbReference type="ChEBI" id="CHEBI:46398"/>
        <dbReference type="ChEBI" id="CHEBI:57705"/>
        <dbReference type="ChEBI" id="CHEBI:57776"/>
        <dbReference type="EC" id="2.7.7.23"/>
    </reaction>
</comment>
<evidence type="ECO:0000256" key="7">
    <source>
        <dbReference type="ARBA" id="ARBA00022723"/>
    </source>
</evidence>
<evidence type="ECO:0000256" key="1">
    <source>
        <dbReference type="ARBA" id="ARBA00004496"/>
    </source>
</evidence>
<dbReference type="InterPro" id="IPR011004">
    <property type="entry name" value="Trimer_LpxA-like_sf"/>
</dbReference>
<dbReference type="GO" id="GO:0008360">
    <property type="term" value="P:regulation of cell shape"/>
    <property type="evidence" value="ECO:0007669"/>
    <property type="project" value="UniProtKB-KW"/>
</dbReference>
<feature type="binding site" evidence="18">
    <location>
        <position position="168"/>
    </location>
    <ligand>
        <name>UDP-N-acetyl-alpha-D-glucosamine</name>
        <dbReference type="ChEBI" id="CHEBI:57705"/>
    </ligand>
</feature>
<evidence type="ECO:0000313" key="22">
    <source>
        <dbReference type="Proteomes" id="UP000029558"/>
    </source>
</evidence>
<feature type="binding site" evidence="18">
    <location>
        <position position="226"/>
    </location>
    <ligand>
        <name>UDP-N-acetyl-alpha-D-glucosamine</name>
        <dbReference type="ChEBI" id="CHEBI:57705"/>
    </ligand>
</feature>
<dbReference type="InterPro" id="IPR025877">
    <property type="entry name" value="MobA-like_NTP_Trfase"/>
</dbReference>
<evidence type="ECO:0000256" key="8">
    <source>
        <dbReference type="ARBA" id="ARBA00022737"/>
    </source>
</evidence>
<comment type="subcellular location">
    <subcellularLocation>
        <location evidence="1 18">Cytoplasm</location>
    </subcellularLocation>
</comment>
<feature type="region of interest" description="Pyrophosphorylase" evidence="18">
    <location>
        <begin position="1"/>
        <end position="228"/>
    </location>
</feature>
<dbReference type="Gene3D" id="3.90.550.10">
    <property type="entry name" value="Spore Coat Polysaccharide Biosynthesis Protein SpsA, Chain A"/>
    <property type="match status" value="1"/>
</dbReference>
<feature type="binding site" evidence="18">
    <location>
        <position position="439"/>
    </location>
    <ligand>
        <name>acetyl-CoA</name>
        <dbReference type="ChEBI" id="CHEBI:57288"/>
    </ligand>
</feature>
<feature type="domain" description="Mannose-1-phosphate guanyltransferase C-terminal" evidence="20">
    <location>
        <begin position="261"/>
        <end position="332"/>
    </location>
</feature>
<dbReference type="SUPFAM" id="SSF53448">
    <property type="entry name" value="Nucleotide-diphospho-sugar transferases"/>
    <property type="match status" value="1"/>
</dbReference>
<feature type="region of interest" description="Linker" evidence="18">
    <location>
        <begin position="229"/>
        <end position="249"/>
    </location>
</feature>
<feature type="binding site" evidence="18">
    <location>
        <position position="226"/>
    </location>
    <ligand>
        <name>Mg(2+)</name>
        <dbReference type="ChEBI" id="CHEBI:18420"/>
    </ligand>
</feature>
<feature type="binding site" evidence="18">
    <location>
        <position position="350"/>
    </location>
    <ligand>
        <name>UDP-N-acetyl-alpha-D-glucosamine</name>
        <dbReference type="ChEBI" id="CHEBI:57705"/>
    </ligand>
</feature>
<keyword evidence="4 18" id="KW-0963">Cytoplasm</keyword>
<feature type="binding site" evidence="18">
    <location>
        <position position="404"/>
    </location>
    <ligand>
        <name>acetyl-CoA</name>
        <dbReference type="ChEBI" id="CHEBI:57288"/>
    </ligand>
</feature>
<dbReference type="Pfam" id="PF25087">
    <property type="entry name" value="GMPPB_C"/>
    <property type="match status" value="1"/>
</dbReference>
<feature type="binding site" evidence="18">
    <location>
        <position position="75"/>
    </location>
    <ligand>
        <name>UDP-N-acetyl-alpha-D-glucosamine</name>
        <dbReference type="ChEBI" id="CHEBI:57705"/>
    </ligand>
</feature>
<dbReference type="InterPro" id="IPR050065">
    <property type="entry name" value="GlmU-like"/>
</dbReference>
<feature type="binding site" evidence="18">
    <location>
        <position position="332"/>
    </location>
    <ligand>
        <name>UDP-N-acetyl-alpha-D-glucosamine</name>
        <dbReference type="ChEBI" id="CHEBI:57705"/>
    </ligand>
</feature>
<dbReference type="AlphaFoldDB" id="A0A1L6TFS6"/>
<dbReference type="InterPro" id="IPR001451">
    <property type="entry name" value="Hexapep"/>
</dbReference>
<evidence type="ECO:0000256" key="17">
    <source>
        <dbReference type="ARBA" id="ARBA00049628"/>
    </source>
</evidence>
<evidence type="ECO:0000256" key="12">
    <source>
        <dbReference type="ARBA" id="ARBA00023268"/>
    </source>
</evidence>
<proteinExistence type="inferred from homology"/>
<keyword evidence="14 18" id="KW-0961">Cell wall biogenesis/degradation</keyword>
<dbReference type="EMBL" id="CP012508">
    <property type="protein sequence ID" value="ALB21207.1"/>
    <property type="molecule type" value="Genomic_DNA"/>
</dbReference>
<comment type="function">
    <text evidence="17 18">Catalyzes the last two sequential reactions in the de novo biosynthetic pathway for UDP-N-acetylglucosamine (UDP-GlcNAc). The C-terminal domain catalyzes the transfer of acetyl group from acetyl coenzyme A to glucosamine-1-phosphate (GlcN-1-P) to produce N-acetylglucosamine-1-phosphate (GlcNAc-1-P), which is converted into UDP-GlcNAc by the transfer of uridine 5-monophosphate (from uridine 5-triphosphate), a reaction catalyzed by the N-terminal domain.</text>
</comment>
<feature type="binding site" evidence="18">
    <location>
        <position position="138"/>
    </location>
    <ligand>
        <name>UDP-N-acetyl-alpha-D-glucosamine</name>
        <dbReference type="ChEBI" id="CHEBI:57705"/>
    </ligand>
</feature>
<comment type="pathway">
    <text evidence="18">Nucleotide-sugar biosynthesis; UDP-N-acetyl-alpha-D-glucosamine biosynthesis; N-acetyl-alpha-D-glucosamine 1-phosphate from alpha-D-glucosamine 6-phosphate (route II): step 2/2.</text>
</comment>
<evidence type="ECO:0000256" key="3">
    <source>
        <dbReference type="ARBA" id="ARBA00007947"/>
    </source>
</evidence>
<dbReference type="NCBIfam" id="TIGR01173">
    <property type="entry name" value="glmU"/>
    <property type="match status" value="1"/>
</dbReference>
<gene>
    <name evidence="18" type="primary">glmU</name>
    <name evidence="21" type="ORF">KU39_19</name>
</gene>
<evidence type="ECO:0000256" key="18">
    <source>
        <dbReference type="HAMAP-Rule" id="MF_01631"/>
    </source>
</evidence>
<protein>
    <recommendedName>
        <fullName evidence="18">Bifunctional protein GlmU</fullName>
    </recommendedName>
    <domain>
        <recommendedName>
            <fullName evidence="18">UDP-N-acetylglucosamine pyrophosphorylase</fullName>
            <ecNumber evidence="18">2.7.7.23</ecNumber>
        </recommendedName>
        <alternativeName>
            <fullName evidence="18">N-acetylglucosamine-1-phosphate uridyltransferase</fullName>
        </alternativeName>
    </domain>
    <domain>
        <recommendedName>
            <fullName evidence="18">Glucosamine-1-phosphate N-acetyltransferase</fullName>
            <ecNumber evidence="18">2.3.1.157</ecNumber>
        </recommendedName>
    </domain>
</protein>
<dbReference type="GO" id="GO:0005737">
    <property type="term" value="C:cytoplasm"/>
    <property type="evidence" value="ECO:0007669"/>
    <property type="project" value="UniProtKB-SubCell"/>
</dbReference>
<evidence type="ECO:0000256" key="14">
    <source>
        <dbReference type="ARBA" id="ARBA00023316"/>
    </source>
</evidence>
<feature type="binding site" evidence="18">
    <location>
        <position position="153"/>
    </location>
    <ligand>
        <name>UDP-N-acetyl-alpha-D-glucosamine</name>
        <dbReference type="ChEBI" id="CHEBI:57705"/>
    </ligand>
</feature>
<comment type="catalytic activity">
    <reaction evidence="15 18">
        <text>alpha-D-glucosamine 1-phosphate + acetyl-CoA = N-acetyl-alpha-D-glucosamine 1-phosphate + CoA + H(+)</text>
        <dbReference type="Rhea" id="RHEA:13725"/>
        <dbReference type="ChEBI" id="CHEBI:15378"/>
        <dbReference type="ChEBI" id="CHEBI:57287"/>
        <dbReference type="ChEBI" id="CHEBI:57288"/>
        <dbReference type="ChEBI" id="CHEBI:57776"/>
        <dbReference type="ChEBI" id="CHEBI:58516"/>
        <dbReference type="EC" id="2.3.1.157"/>
    </reaction>
</comment>
<dbReference type="HAMAP" id="MF_01631">
    <property type="entry name" value="GlmU"/>
    <property type="match status" value="1"/>
</dbReference>
<feature type="binding site" evidence="18">
    <location>
        <position position="365"/>
    </location>
    <ligand>
        <name>UDP-N-acetyl-alpha-D-glucosamine</name>
        <dbReference type="ChEBI" id="CHEBI:57705"/>
    </ligand>
</feature>
<keyword evidence="7 18" id="KW-0479">Metal-binding</keyword>
<dbReference type="GO" id="GO:0009252">
    <property type="term" value="P:peptidoglycan biosynthetic process"/>
    <property type="evidence" value="ECO:0007669"/>
    <property type="project" value="UniProtKB-UniRule"/>
</dbReference>
<dbReference type="Gene3D" id="2.160.10.10">
    <property type="entry name" value="Hexapeptide repeat proteins"/>
    <property type="match status" value="1"/>
</dbReference>
<dbReference type="GO" id="GO:0000287">
    <property type="term" value="F:magnesium ion binding"/>
    <property type="evidence" value="ECO:0007669"/>
    <property type="project" value="UniProtKB-UniRule"/>
</dbReference>
<dbReference type="OrthoDB" id="9775031at2"/>
<dbReference type="InterPro" id="IPR005882">
    <property type="entry name" value="Bifunctional_GlmU"/>
</dbReference>
<dbReference type="RefSeq" id="WP_027242749.1">
    <property type="nucleotide sequence ID" value="NZ_CP012508.1"/>
</dbReference>
<comment type="pathway">
    <text evidence="18">Bacterial outer membrane biogenesis; LPS lipid A biosynthesis.</text>
</comment>
<keyword evidence="8 18" id="KW-0677">Repeat</keyword>
<evidence type="ECO:0000256" key="2">
    <source>
        <dbReference type="ARBA" id="ARBA00007707"/>
    </source>
</evidence>
<dbReference type="GO" id="GO:0000902">
    <property type="term" value="P:cell morphogenesis"/>
    <property type="evidence" value="ECO:0007669"/>
    <property type="project" value="UniProtKB-UniRule"/>
</dbReference>
<organism evidence="21 22">
    <name type="scientific">Piscirickettsia salmonis</name>
    <dbReference type="NCBI Taxonomy" id="1238"/>
    <lineage>
        <taxon>Bacteria</taxon>
        <taxon>Pseudomonadati</taxon>
        <taxon>Pseudomonadota</taxon>
        <taxon>Gammaproteobacteria</taxon>
        <taxon>Thiotrichales</taxon>
        <taxon>Piscirickettsiaceae</taxon>
        <taxon>Piscirickettsia</taxon>
    </lineage>
</organism>
<keyword evidence="9 18" id="KW-0460">Magnesium</keyword>
<comment type="caution">
    <text evidence="18">Lacks conserved residue(s) required for the propagation of feature annotation.</text>
</comment>
<dbReference type="GO" id="GO:0071555">
    <property type="term" value="P:cell wall organization"/>
    <property type="evidence" value="ECO:0007669"/>
    <property type="project" value="UniProtKB-KW"/>
</dbReference>
<feature type="binding site" evidence="18">
    <location>
        <begin position="9"/>
        <end position="12"/>
    </location>
    <ligand>
        <name>UDP-N-acetyl-alpha-D-glucosamine</name>
        <dbReference type="ChEBI" id="CHEBI:57705"/>
    </ligand>
</feature>
<feature type="active site" description="Proton acceptor" evidence="18">
    <location>
        <position position="362"/>
    </location>
</feature>